<gene>
    <name evidence="2" type="ORF">CTI12_AA267800</name>
</gene>
<name>A0A2U1NGZ6_ARTAN</name>
<protein>
    <recommendedName>
        <fullName evidence="4">Gag-Pol polyprotein</fullName>
    </recommendedName>
</protein>
<organism evidence="2 3">
    <name type="scientific">Artemisia annua</name>
    <name type="common">Sweet wormwood</name>
    <dbReference type="NCBI Taxonomy" id="35608"/>
    <lineage>
        <taxon>Eukaryota</taxon>
        <taxon>Viridiplantae</taxon>
        <taxon>Streptophyta</taxon>
        <taxon>Embryophyta</taxon>
        <taxon>Tracheophyta</taxon>
        <taxon>Spermatophyta</taxon>
        <taxon>Magnoliopsida</taxon>
        <taxon>eudicotyledons</taxon>
        <taxon>Gunneridae</taxon>
        <taxon>Pentapetalae</taxon>
        <taxon>asterids</taxon>
        <taxon>campanulids</taxon>
        <taxon>Asterales</taxon>
        <taxon>Asteraceae</taxon>
        <taxon>Asteroideae</taxon>
        <taxon>Anthemideae</taxon>
        <taxon>Artemisiinae</taxon>
        <taxon>Artemisia</taxon>
    </lineage>
</organism>
<feature type="signal peptide" evidence="1">
    <location>
        <begin position="1"/>
        <end position="20"/>
    </location>
</feature>
<comment type="caution">
    <text evidence="2">The sequence shown here is derived from an EMBL/GenBank/DDBJ whole genome shotgun (WGS) entry which is preliminary data.</text>
</comment>
<dbReference type="Proteomes" id="UP000245207">
    <property type="component" value="Unassembled WGS sequence"/>
</dbReference>
<keyword evidence="3" id="KW-1185">Reference proteome</keyword>
<evidence type="ECO:0000256" key="1">
    <source>
        <dbReference type="SAM" id="SignalP"/>
    </source>
</evidence>
<evidence type="ECO:0000313" key="2">
    <source>
        <dbReference type="EMBL" id="PWA72741.1"/>
    </source>
</evidence>
<sequence length="241" mass="28273">MHWLLGVMLDLLCCIRKTMFNGIQGPYVFKEIDHPNNPGKTRLQEEEDLSEAELTQYGADIRAKNMILFGLSNEIYNAIDSNLIAHDFWKDVERLMQRADVGTQTQQTLALWNYQSFKQLPDEILEDSSIRFNKLINEMDHHYLKRSNIEHNTMFLTNLQPKWRRFTIAISQNQDLTKNDINYLFDLLKHSQVEVNDIKEEMKKKETPIQQPIHDPLALVSLHQPKLTHNSLTDNTNNNIQ</sequence>
<accession>A0A2U1NGZ6</accession>
<feature type="chain" id="PRO_5015651012" description="Gag-Pol polyprotein" evidence="1">
    <location>
        <begin position="21"/>
        <end position="241"/>
    </location>
</feature>
<dbReference type="EMBL" id="PKPP01002849">
    <property type="protein sequence ID" value="PWA72741.1"/>
    <property type="molecule type" value="Genomic_DNA"/>
</dbReference>
<keyword evidence="1" id="KW-0732">Signal</keyword>
<proteinExistence type="predicted"/>
<evidence type="ECO:0000313" key="3">
    <source>
        <dbReference type="Proteomes" id="UP000245207"/>
    </source>
</evidence>
<dbReference type="AlphaFoldDB" id="A0A2U1NGZ6"/>
<reference evidence="2 3" key="1">
    <citation type="journal article" date="2018" name="Mol. Plant">
        <title>The genome of Artemisia annua provides insight into the evolution of Asteraceae family and artemisinin biosynthesis.</title>
        <authorList>
            <person name="Shen Q."/>
            <person name="Zhang L."/>
            <person name="Liao Z."/>
            <person name="Wang S."/>
            <person name="Yan T."/>
            <person name="Shi P."/>
            <person name="Liu M."/>
            <person name="Fu X."/>
            <person name="Pan Q."/>
            <person name="Wang Y."/>
            <person name="Lv Z."/>
            <person name="Lu X."/>
            <person name="Zhang F."/>
            <person name="Jiang W."/>
            <person name="Ma Y."/>
            <person name="Chen M."/>
            <person name="Hao X."/>
            <person name="Li L."/>
            <person name="Tang Y."/>
            <person name="Lv G."/>
            <person name="Zhou Y."/>
            <person name="Sun X."/>
            <person name="Brodelius P.E."/>
            <person name="Rose J.K.C."/>
            <person name="Tang K."/>
        </authorList>
    </citation>
    <scope>NUCLEOTIDE SEQUENCE [LARGE SCALE GENOMIC DNA]</scope>
    <source>
        <strain evidence="3">cv. Huhao1</strain>
        <tissue evidence="2">Leaf</tissue>
    </source>
</reference>
<evidence type="ECO:0008006" key="4">
    <source>
        <dbReference type="Google" id="ProtNLM"/>
    </source>
</evidence>